<gene>
    <name evidence="2" type="ORF">QBC46DRAFT_398230</name>
</gene>
<organism evidence="2 3">
    <name type="scientific">Diplogelasinospora grovesii</name>
    <dbReference type="NCBI Taxonomy" id="303347"/>
    <lineage>
        <taxon>Eukaryota</taxon>
        <taxon>Fungi</taxon>
        <taxon>Dikarya</taxon>
        <taxon>Ascomycota</taxon>
        <taxon>Pezizomycotina</taxon>
        <taxon>Sordariomycetes</taxon>
        <taxon>Sordariomycetidae</taxon>
        <taxon>Sordariales</taxon>
        <taxon>Diplogelasinosporaceae</taxon>
        <taxon>Diplogelasinospora</taxon>
    </lineage>
</organism>
<sequence length="400" mass="42928">MATDSPFSTPKRKRAQLLGEDLVLPGLDTTNAQFSFELHSPLDDGSASPRTRVAHRFRNLALVEAAGSGSGGGVSNKTPTGGNGRRNMTSPSSPPTPPKHPAVQQEEDDGGARKRLRPDVEMRDADADASHTQIAAELLLPQPPPPPPPPSWQTQEDDEESDGACDQSPLALAMSLARTGQAYVPPQSVFTFVGIPTTTSTPTPTLPSRTSTTSSGGVSRHIAKPMKRVLLPAPAGYQKAHAAADNGSSSSSSSKPKPKSRGRKRSGTPPLKSRTTPPPSSDSDTSSSEGSSVSVVDPLRASLTWHEDEITIYDPNDSDDDGTGINGIGFKPTPAIARARTVKRRQQLAEYRRREEREARAKRNQRRRESPNPGLVELKGTVERRKVRFLESATEFMIGV</sequence>
<name>A0AAN6MX51_9PEZI</name>
<dbReference type="AlphaFoldDB" id="A0AAN6MX51"/>
<dbReference type="Proteomes" id="UP001303473">
    <property type="component" value="Unassembled WGS sequence"/>
</dbReference>
<proteinExistence type="predicted"/>
<feature type="compositionally biased region" description="Pro residues" evidence="1">
    <location>
        <begin position="141"/>
        <end position="151"/>
    </location>
</feature>
<accession>A0AAN6MX51</accession>
<reference evidence="3" key="1">
    <citation type="journal article" date="2023" name="Mol. Phylogenet. Evol.">
        <title>Genome-scale phylogeny and comparative genomics of the fungal order Sordariales.</title>
        <authorList>
            <person name="Hensen N."/>
            <person name="Bonometti L."/>
            <person name="Westerberg I."/>
            <person name="Brannstrom I.O."/>
            <person name="Guillou S."/>
            <person name="Cros-Aarteil S."/>
            <person name="Calhoun S."/>
            <person name="Haridas S."/>
            <person name="Kuo A."/>
            <person name="Mondo S."/>
            <person name="Pangilinan J."/>
            <person name="Riley R."/>
            <person name="LaButti K."/>
            <person name="Andreopoulos B."/>
            <person name="Lipzen A."/>
            <person name="Chen C."/>
            <person name="Yan M."/>
            <person name="Daum C."/>
            <person name="Ng V."/>
            <person name="Clum A."/>
            <person name="Steindorff A."/>
            <person name="Ohm R.A."/>
            <person name="Martin F."/>
            <person name="Silar P."/>
            <person name="Natvig D.O."/>
            <person name="Lalanne C."/>
            <person name="Gautier V."/>
            <person name="Ament-Velasquez S.L."/>
            <person name="Kruys A."/>
            <person name="Hutchinson M.I."/>
            <person name="Powell A.J."/>
            <person name="Barry K."/>
            <person name="Miller A.N."/>
            <person name="Grigoriev I.V."/>
            <person name="Debuchy R."/>
            <person name="Gladieux P."/>
            <person name="Hiltunen Thoren M."/>
            <person name="Johannesson H."/>
        </authorList>
    </citation>
    <scope>NUCLEOTIDE SEQUENCE [LARGE SCALE GENOMIC DNA]</scope>
    <source>
        <strain evidence="3">CBS 340.73</strain>
    </source>
</reference>
<evidence type="ECO:0000313" key="3">
    <source>
        <dbReference type="Proteomes" id="UP001303473"/>
    </source>
</evidence>
<feature type="compositionally biased region" description="Low complexity" evidence="1">
    <location>
        <begin position="281"/>
        <end position="297"/>
    </location>
</feature>
<feature type="compositionally biased region" description="Basic and acidic residues" evidence="1">
    <location>
        <begin position="117"/>
        <end position="129"/>
    </location>
</feature>
<feature type="compositionally biased region" description="Basic and acidic residues" evidence="1">
    <location>
        <begin position="350"/>
        <end position="361"/>
    </location>
</feature>
<keyword evidence="3" id="KW-1185">Reference proteome</keyword>
<evidence type="ECO:0000313" key="2">
    <source>
        <dbReference type="EMBL" id="KAK3935116.1"/>
    </source>
</evidence>
<feature type="compositionally biased region" description="Basic residues" evidence="1">
    <location>
        <begin position="256"/>
        <end position="266"/>
    </location>
</feature>
<feature type="region of interest" description="Disordered" evidence="1">
    <location>
        <begin position="64"/>
        <end position="168"/>
    </location>
</feature>
<evidence type="ECO:0000256" key="1">
    <source>
        <dbReference type="SAM" id="MobiDB-lite"/>
    </source>
</evidence>
<protein>
    <submittedName>
        <fullName evidence="2">Uncharacterized protein</fullName>
    </submittedName>
</protein>
<dbReference type="EMBL" id="MU853940">
    <property type="protein sequence ID" value="KAK3935116.1"/>
    <property type="molecule type" value="Genomic_DNA"/>
</dbReference>
<comment type="caution">
    <text evidence="2">The sequence shown here is derived from an EMBL/GenBank/DDBJ whole genome shotgun (WGS) entry which is preliminary data.</text>
</comment>
<feature type="region of interest" description="Disordered" evidence="1">
    <location>
        <begin position="193"/>
        <end position="377"/>
    </location>
</feature>
<feature type="compositionally biased region" description="Low complexity" evidence="1">
    <location>
        <begin position="196"/>
        <end position="215"/>
    </location>
</feature>